<dbReference type="GO" id="GO:0005524">
    <property type="term" value="F:ATP binding"/>
    <property type="evidence" value="ECO:0007669"/>
    <property type="project" value="UniProtKB-KW"/>
</dbReference>
<evidence type="ECO:0000256" key="1">
    <source>
        <dbReference type="ARBA" id="ARBA00005417"/>
    </source>
</evidence>
<dbReference type="SUPFAM" id="SSF52540">
    <property type="entry name" value="P-loop containing nucleoside triphosphate hydrolases"/>
    <property type="match status" value="1"/>
</dbReference>
<keyword evidence="8" id="KW-1185">Reference proteome</keyword>
<dbReference type="PROSITE" id="PS00211">
    <property type="entry name" value="ABC_TRANSPORTER_1"/>
    <property type="match status" value="1"/>
</dbReference>
<keyword evidence="3" id="KW-0547">Nucleotide-binding</keyword>
<accession>A0ABU0FIF2</accession>
<proteinExistence type="inferred from homology"/>
<evidence type="ECO:0000313" key="8">
    <source>
        <dbReference type="Proteomes" id="UP001237448"/>
    </source>
</evidence>
<keyword evidence="2" id="KW-0813">Transport</keyword>
<feature type="domain" description="ABC transporter" evidence="6">
    <location>
        <begin position="6"/>
        <end position="239"/>
    </location>
</feature>
<evidence type="ECO:0000259" key="6">
    <source>
        <dbReference type="PROSITE" id="PS50893"/>
    </source>
</evidence>
<evidence type="ECO:0000256" key="5">
    <source>
        <dbReference type="ARBA" id="ARBA00022970"/>
    </source>
</evidence>
<evidence type="ECO:0000256" key="3">
    <source>
        <dbReference type="ARBA" id="ARBA00022741"/>
    </source>
</evidence>
<keyword evidence="5" id="KW-0029">Amino-acid transport</keyword>
<dbReference type="CDD" id="cd03224">
    <property type="entry name" value="ABC_TM1139_LivF_branched"/>
    <property type="match status" value="1"/>
</dbReference>
<comment type="caution">
    <text evidence="7">The sequence shown here is derived from an EMBL/GenBank/DDBJ whole genome shotgun (WGS) entry which is preliminary data.</text>
</comment>
<evidence type="ECO:0000256" key="4">
    <source>
        <dbReference type="ARBA" id="ARBA00022840"/>
    </source>
</evidence>
<gene>
    <name evidence="7" type="ORF">J3R73_004182</name>
</gene>
<dbReference type="Gene3D" id="3.40.50.300">
    <property type="entry name" value="P-loop containing nucleotide triphosphate hydrolases"/>
    <property type="match status" value="1"/>
</dbReference>
<dbReference type="InterPro" id="IPR017871">
    <property type="entry name" value="ABC_transporter-like_CS"/>
</dbReference>
<evidence type="ECO:0000313" key="7">
    <source>
        <dbReference type="EMBL" id="MDQ0394390.1"/>
    </source>
</evidence>
<keyword evidence="4 7" id="KW-0067">ATP-binding</keyword>
<comment type="similarity">
    <text evidence="1">Belongs to the ABC transporter superfamily.</text>
</comment>
<dbReference type="InterPro" id="IPR003593">
    <property type="entry name" value="AAA+_ATPase"/>
</dbReference>
<organism evidence="7 8">
    <name type="scientific">Labrys monachus</name>
    <dbReference type="NCBI Taxonomy" id="217067"/>
    <lineage>
        <taxon>Bacteria</taxon>
        <taxon>Pseudomonadati</taxon>
        <taxon>Pseudomonadota</taxon>
        <taxon>Alphaproteobacteria</taxon>
        <taxon>Hyphomicrobiales</taxon>
        <taxon>Xanthobacteraceae</taxon>
        <taxon>Labrys</taxon>
    </lineage>
</organism>
<sequence length="251" mass="27392">MMGRLVEVDDIHVRYGDLVALRGVSLAVEEGEVVCIIGPNGAGKSTTLAAIAGGVTPEAGAIRIDGRSILGQRPEQIARLGLSLVPEGRHIFGTLTVDENLRIGGYIQRDRTAAKADLERLLELFPRLAERLHYPAGRLSGGEQQMLAVARAVMTRPRLLLVDEPSLGLAPKIIDQIYEILLDLRQRAKLTLLINEQSSNRILKHADRIYVLRGGSMQLEGRAADLQDGEAIRHAYFGFGNGHSARKETHA</sequence>
<dbReference type="EMBL" id="JAUSVK010000001">
    <property type="protein sequence ID" value="MDQ0394390.1"/>
    <property type="molecule type" value="Genomic_DNA"/>
</dbReference>
<dbReference type="PANTHER" id="PTHR43820">
    <property type="entry name" value="HIGH-AFFINITY BRANCHED-CHAIN AMINO ACID TRANSPORT ATP-BINDING PROTEIN LIVF"/>
    <property type="match status" value="1"/>
</dbReference>
<protein>
    <submittedName>
        <fullName evidence="7">Branched-chain amino acid transport system ATP-binding protein</fullName>
    </submittedName>
</protein>
<reference evidence="7 8" key="1">
    <citation type="submission" date="2023-07" db="EMBL/GenBank/DDBJ databases">
        <title>Genomic Encyclopedia of Type Strains, Phase IV (KMG-IV): sequencing the most valuable type-strain genomes for metagenomic binning, comparative biology and taxonomic classification.</title>
        <authorList>
            <person name="Goeker M."/>
        </authorList>
    </citation>
    <scope>NUCLEOTIDE SEQUENCE [LARGE SCALE GENOMIC DNA]</scope>
    <source>
        <strain evidence="7 8">DSM 5896</strain>
    </source>
</reference>
<dbReference type="Pfam" id="PF00005">
    <property type="entry name" value="ABC_tran"/>
    <property type="match status" value="1"/>
</dbReference>
<name>A0ABU0FIF2_9HYPH</name>
<dbReference type="PROSITE" id="PS50893">
    <property type="entry name" value="ABC_TRANSPORTER_2"/>
    <property type="match status" value="1"/>
</dbReference>
<evidence type="ECO:0000256" key="2">
    <source>
        <dbReference type="ARBA" id="ARBA00022448"/>
    </source>
</evidence>
<dbReference type="Proteomes" id="UP001237448">
    <property type="component" value="Unassembled WGS sequence"/>
</dbReference>
<dbReference type="InterPro" id="IPR027417">
    <property type="entry name" value="P-loop_NTPase"/>
</dbReference>
<dbReference type="PANTHER" id="PTHR43820:SF4">
    <property type="entry name" value="HIGH-AFFINITY BRANCHED-CHAIN AMINO ACID TRANSPORT ATP-BINDING PROTEIN LIVF"/>
    <property type="match status" value="1"/>
</dbReference>
<dbReference type="InterPro" id="IPR003439">
    <property type="entry name" value="ABC_transporter-like_ATP-bd"/>
</dbReference>
<dbReference type="InterPro" id="IPR052156">
    <property type="entry name" value="BCAA_Transport_ATP-bd_LivF"/>
</dbReference>
<dbReference type="SMART" id="SM00382">
    <property type="entry name" value="AAA"/>
    <property type="match status" value="1"/>
</dbReference>